<evidence type="ECO:0000256" key="4">
    <source>
        <dbReference type="ARBA" id="ARBA00022927"/>
    </source>
</evidence>
<dbReference type="AlphaFoldDB" id="A0A1D8NF51"/>
<dbReference type="KEGG" id="yli:2911124"/>
<dbReference type="Proteomes" id="UP000256601">
    <property type="component" value="Unassembled WGS sequence"/>
</dbReference>
<dbReference type="InterPro" id="IPR019564">
    <property type="entry name" value="Sam37/metaxin_N"/>
</dbReference>
<evidence type="ECO:0000313" key="11">
    <source>
        <dbReference type="Proteomes" id="UP000256601"/>
    </source>
</evidence>
<dbReference type="PANTHER" id="PTHR12289:SF41">
    <property type="entry name" value="FAILED AXON CONNECTIONS-RELATED"/>
    <property type="match status" value="1"/>
</dbReference>
<dbReference type="OMA" id="ICANYIL"/>
<evidence type="ECO:0000313" key="9">
    <source>
        <dbReference type="EMBL" id="RDW23424.1"/>
    </source>
</evidence>
<gene>
    <name evidence="9" type="ORF">B0I71DRAFT_13542</name>
    <name evidence="8" type="ORF">YALI1_D23265g</name>
</gene>
<evidence type="ECO:0000256" key="2">
    <source>
        <dbReference type="ARBA" id="ARBA00022448"/>
    </source>
</evidence>
<dbReference type="VEuPathDB" id="FungiDB:YALI0_D18590g"/>
<name>A0A1D8NF51_YARLL</name>
<dbReference type="Pfam" id="PF10568">
    <property type="entry name" value="Tom37"/>
    <property type="match status" value="1"/>
</dbReference>
<evidence type="ECO:0000256" key="1">
    <source>
        <dbReference type="ARBA" id="ARBA00004294"/>
    </source>
</evidence>
<proteinExistence type="predicted"/>
<keyword evidence="6" id="KW-0472">Membrane</keyword>
<dbReference type="GO" id="GO:0015031">
    <property type="term" value="P:protein transport"/>
    <property type="evidence" value="ECO:0007669"/>
    <property type="project" value="UniProtKB-KW"/>
</dbReference>
<dbReference type="RefSeq" id="XP_502993.1">
    <property type="nucleotide sequence ID" value="XM_502993.1"/>
</dbReference>
<dbReference type="eggNOG" id="KOG3028">
    <property type="taxonomic scope" value="Eukaryota"/>
</dbReference>
<dbReference type="GO" id="GO:0001401">
    <property type="term" value="C:SAM complex"/>
    <property type="evidence" value="ECO:0007669"/>
    <property type="project" value="InterPro"/>
</dbReference>
<dbReference type="VEuPathDB" id="FungiDB:YALI1_D23265g"/>
<reference evidence="8 10" key="1">
    <citation type="journal article" date="2016" name="PLoS ONE">
        <title>Sequence Assembly of Yarrowia lipolytica Strain W29/CLIB89 Shows Transposable Element Diversity.</title>
        <authorList>
            <person name="Magnan C."/>
            <person name="Yu J."/>
            <person name="Chang I."/>
            <person name="Jahn E."/>
            <person name="Kanomata Y."/>
            <person name="Wu J."/>
            <person name="Zeller M."/>
            <person name="Oakes M."/>
            <person name="Baldi P."/>
            <person name="Sandmeyer S."/>
        </authorList>
    </citation>
    <scope>NUCLEOTIDE SEQUENCE [LARGE SCALE GENOMIC DNA]</scope>
    <source>
        <strain evidence="8">CLIB89</strain>
        <strain evidence="10">CLIB89(W29)</strain>
    </source>
</reference>
<feature type="domain" description="Mitochondrial outer membrane transport complex Sam37/metaxin N-terminal" evidence="7">
    <location>
        <begin position="20"/>
        <end position="137"/>
    </location>
</feature>
<dbReference type="EMBL" id="KZ859086">
    <property type="protein sequence ID" value="RDW23424.1"/>
    <property type="molecule type" value="Genomic_DNA"/>
</dbReference>
<evidence type="ECO:0000256" key="5">
    <source>
        <dbReference type="ARBA" id="ARBA00023128"/>
    </source>
</evidence>
<keyword evidence="3" id="KW-1000">Mitochondrion outer membrane</keyword>
<dbReference type="PANTHER" id="PTHR12289">
    <property type="entry name" value="METAXIN RELATED"/>
    <property type="match status" value="1"/>
</dbReference>
<organism evidence="8 10">
    <name type="scientific">Yarrowia lipolytica</name>
    <name type="common">Candida lipolytica</name>
    <dbReference type="NCBI Taxonomy" id="4952"/>
    <lineage>
        <taxon>Eukaryota</taxon>
        <taxon>Fungi</taxon>
        <taxon>Dikarya</taxon>
        <taxon>Ascomycota</taxon>
        <taxon>Saccharomycotina</taxon>
        <taxon>Dipodascomycetes</taxon>
        <taxon>Dipodascales</taxon>
        <taxon>Dipodascales incertae sedis</taxon>
        <taxon>Yarrowia</taxon>
    </lineage>
</organism>
<dbReference type="EMBL" id="CP017556">
    <property type="protein sequence ID" value="AOW04265.1"/>
    <property type="molecule type" value="Genomic_DNA"/>
</dbReference>
<sequence>MFRLHVWGPVSTSLTFSAPCLATIWYMQLCDIDFTVVQSSNEGLAGELPCLETSEKKIGGAESIIRYLKSLGHNLDADLTSDEQIKNTALLAYMSSLQTITEYCLFVDEEAYQKVTRPMFNEFMPFLMQYNVSVRLREQAKDRCCAAGIDTATPSWAVSATKMASESLTNPKPSMGKLYDQSVEREKQKDASKAVSKTVFRLLNSATEIYTDMMDTATANVAKGSLFSTVSTSDVFLCAHLQLQMLPALPDCAVAGLLKSKFPALLQYEDVFVEKIGNKDLKVEGPLGKDAPLWIYHLKQILGWY</sequence>
<evidence type="ECO:0000313" key="10">
    <source>
        <dbReference type="Proteomes" id="UP000182444"/>
    </source>
</evidence>
<evidence type="ECO:0000259" key="7">
    <source>
        <dbReference type="Pfam" id="PF10568"/>
    </source>
</evidence>
<keyword evidence="4" id="KW-0653">Protein transport</keyword>
<keyword evidence="2" id="KW-0813">Transport</keyword>
<dbReference type="InterPro" id="IPR050931">
    <property type="entry name" value="Mito_Protein_Transport_Metaxin"/>
</dbReference>
<dbReference type="OrthoDB" id="5835136at2759"/>
<reference evidence="9 11" key="2">
    <citation type="submission" date="2018-07" db="EMBL/GenBank/DDBJ databases">
        <title>Draft Genome Assemblies for Five Robust Yarrowia lipolytica Strains Exhibiting High Lipid Production and Pentose Sugar Utilization and Sugar Alcohol Secretion from Undetoxified Lignocellulosic Biomass Hydrolysates.</title>
        <authorList>
            <consortium name="DOE Joint Genome Institute"/>
            <person name="Walker C."/>
            <person name="Ryu S."/>
            <person name="Na H."/>
            <person name="Zane M."/>
            <person name="LaButti K."/>
            <person name="Lipzen A."/>
            <person name="Haridas S."/>
            <person name="Barry K."/>
            <person name="Grigoriev I.V."/>
            <person name="Quarterman J."/>
            <person name="Slininger P."/>
            <person name="Dien B."/>
            <person name="Trinh C.T."/>
        </authorList>
    </citation>
    <scope>NUCLEOTIDE SEQUENCE [LARGE SCALE GENOMIC DNA]</scope>
    <source>
        <strain evidence="9 11">YB392</strain>
    </source>
</reference>
<dbReference type="GO" id="GO:0007005">
    <property type="term" value="P:mitochondrion organization"/>
    <property type="evidence" value="ECO:0007669"/>
    <property type="project" value="TreeGrafter"/>
</dbReference>
<evidence type="ECO:0000256" key="3">
    <source>
        <dbReference type="ARBA" id="ARBA00022787"/>
    </source>
</evidence>
<protein>
    <submittedName>
        <fullName evidence="9">Tom37 C-terminal domain-domain-containing protein</fullName>
    </submittedName>
</protein>
<comment type="subcellular location">
    <subcellularLocation>
        <location evidence="1">Mitochondrion outer membrane</location>
    </subcellularLocation>
</comment>
<evidence type="ECO:0000256" key="6">
    <source>
        <dbReference type="ARBA" id="ARBA00023136"/>
    </source>
</evidence>
<dbReference type="GeneID" id="2911124"/>
<keyword evidence="5" id="KW-0496">Mitochondrion</keyword>
<dbReference type="Proteomes" id="UP000182444">
    <property type="component" value="Chromosome 1D"/>
</dbReference>
<accession>A0A1D8NF51</accession>
<dbReference type="CDD" id="cd03078">
    <property type="entry name" value="GST_N_Metaxin1_like"/>
    <property type="match status" value="1"/>
</dbReference>
<evidence type="ECO:0000313" key="8">
    <source>
        <dbReference type="EMBL" id="AOW04265.1"/>
    </source>
</evidence>